<protein>
    <recommendedName>
        <fullName evidence="5">Polyamine aminopropyltransferase</fullName>
    </recommendedName>
    <alternativeName>
        <fullName evidence="5">Putrescine aminopropyltransferase</fullName>
        <shortName evidence="5">PAPT</shortName>
    </alternativeName>
    <alternativeName>
        <fullName evidence="5">Spermidine synthase</fullName>
        <shortName evidence="5">SPDS</shortName>
        <shortName evidence="5">SPDSY</shortName>
        <ecNumber evidence="5">2.5.1.16</ecNumber>
    </alternativeName>
</protein>
<keyword evidence="9" id="KW-1185">Reference proteome</keyword>
<keyword evidence="5" id="KW-0812">Transmembrane</keyword>
<dbReference type="RefSeq" id="WP_286353533.1">
    <property type="nucleotide sequence ID" value="NZ_AP027079.1"/>
</dbReference>
<feature type="binding site" evidence="5">
    <location>
        <begin position="358"/>
        <end position="359"/>
    </location>
    <ligand>
        <name>S-methyl-5'-thioadenosine</name>
        <dbReference type="ChEBI" id="CHEBI:17509"/>
    </ligand>
</feature>
<name>A0ABM8DS04_9BACT</name>
<feature type="binding site" evidence="5">
    <location>
        <position position="250"/>
    </location>
    <ligand>
        <name>S-methyl-5'-thioadenosine</name>
        <dbReference type="ChEBI" id="CHEBI:17509"/>
    </ligand>
</feature>
<evidence type="ECO:0000256" key="2">
    <source>
        <dbReference type="ARBA" id="ARBA00022679"/>
    </source>
</evidence>
<feature type="binding site" evidence="5">
    <location>
        <position position="324"/>
    </location>
    <ligand>
        <name>S-methyl-5'-thioadenosine</name>
        <dbReference type="ChEBI" id="CHEBI:17509"/>
    </ligand>
</feature>
<comment type="function">
    <text evidence="5">Catalyzes the irreversible transfer of a propylamine group from the amino donor S-adenosylmethioninamine (decarboxy-AdoMet) to putrescine (1,4-diaminobutane) to yield spermidine.</text>
</comment>
<feature type="transmembrane region" description="Helical" evidence="5">
    <location>
        <begin position="114"/>
        <end position="134"/>
    </location>
</feature>
<feature type="binding site" evidence="5">
    <location>
        <position position="280"/>
    </location>
    <ligand>
        <name>spermidine</name>
        <dbReference type="ChEBI" id="CHEBI:57834"/>
    </ligand>
</feature>
<sequence length="514" mass="56733">MGDAPQPTGEVPQPTLKAPLLFISVLLIASCGLIYELVAGTLSSYLLGDSVTQFSTVIGVYLSAMGLGSWLSKFLQRGLARRFVDLELAVALVGGFSAPILFQAFAHTHAFRVVLYGVVMAVGTLVGLEIPILMRILKDQVRFKDLVAGVLTLDYIGALFASLLFPLLLMPKLGLVRTSLLFGLLNAAVGLWSTHLLQSQLGPTRMIRLRCAVVMALLAVGLVFAGKFTLAMEEEIFADEIVYAKDSAYQRIVLTRGRGSFQLFLNGNLQFSSADEYRYHEALVHPAFGARPEAKRILICGGGDGLAVREVLKHPSVQEVVLVDLDPAMTDMARNQVMVRQLNGAALDDPRVKVVNADAMVWLQETPGAPFDLAFVDFPDPNTYALGKLYTSRFYRILQRRLTEDALVAVQSTSPLMARQSFWCIAATMEASGLKVRPYHLAVPSFGVWGFALASKRDFEVPTRVLPGLRHLSDEATAAMFTFPRDMDRVPVEVNRLDNQVLVHLYTREWRRWS</sequence>
<dbReference type="Gene3D" id="3.40.50.150">
    <property type="entry name" value="Vaccinia Virus protein VP39"/>
    <property type="match status" value="1"/>
</dbReference>
<comment type="caution">
    <text evidence="5">Lacks conserved residue(s) required for the propagation of feature annotation.</text>
</comment>
<dbReference type="InterPro" id="IPR029063">
    <property type="entry name" value="SAM-dependent_MTases_sf"/>
</dbReference>
<evidence type="ECO:0000313" key="8">
    <source>
        <dbReference type="EMBL" id="BDU69812.1"/>
    </source>
</evidence>
<keyword evidence="5" id="KW-0472">Membrane</keyword>
<feature type="transmembrane region" description="Helical" evidence="5">
    <location>
        <begin position="209"/>
        <end position="230"/>
    </location>
</feature>
<accession>A0ABM8DS04</accession>
<keyword evidence="2 5" id="KW-0808">Transferase</keyword>
<feature type="active site" description="Proton acceptor" evidence="5 6">
    <location>
        <position position="377"/>
    </location>
</feature>
<feature type="transmembrane region" description="Helical" evidence="5">
    <location>
        <begin position="146"/>
        <end position="169"/>
    </location>
</feature>
<feature type="transmembrane region" description="Helical" evidence="5">
    <location>
        <begin position="175"/>
        <end position="197"/>
    </location>
</feature>
<evidence type="ECO:0000256" key="1">
    <source>
        <dbReference type="ARBA" id="ARBA00007867"/>
    </source>
</evidence>
<feature type="transmembrane region" description="Helical" evidence="5">
    <location>
        <begin position="83"/>
        <end position="102"/>
    </location>
</feature>
<dbReference type="HAMAP" id="MF_00198">
    <property type="entry name" value="Spermidine_synth"/>
    <property type="match status" value="1"/>
</dbReference>
<evidence type="ECO:0000256" key="3">
    <source>
        <dbReference type="ARBA" id="ARBA00023066"/>
    </source>
</evidence>
<organism evidence="8 9">
    <name type="scientific">Geothrix oryzae</name>
    <dbReference type="NCBI Taxonomy" id="2927975"/>
    <lineage>
        <taxon>Bacteria</taxon>
        <taxon>Pseudomonadati</taxon>
        <taxon>Acidobacteriota</taxon>
        <taxon>Holophagae</taxon>
        <taxon>Holophagales</taxon>
        <taxon>Holophagaceae</taxon>
        <taxon>Geothrix</taxon>
    </lineage>
</organism>
<dbReference type="InterPro" id="IPR001045">
    <property type="entry name" value="Spermi_synthase"/>
</dbReference>
<keyword evidence="5" id="KW-1003">Cell membrane</keyword>
<keyword evidence="5" id="KW-1133">Transmembrane helix</keyword>
<comment type="subunit">
    <text evidence="5">Homodimer or homotetramer.</text>
</comment>
<gene>
    <name evidence="8" type="primary">speE1</name>
    <name evidence="5" type="synonym">speE</name>
    <name evidence="8" type="ORF">GETHOR_19130</name>
</gene>
<evidence type="ECO:0000256" key="5">
    <source>
        <dbReference type="HAMAP-Rule" id="MF_00198"/>
    </source>
</evidence>
<feature type="transmembrane region" description="Helical" evidence="5">
    <location>
        <begin position="20"/>
        <end position="39"/>
    </location>
</feature>
<reference evidence="9" key="1">
    <citation type="journal article" date="2023" name="Int. J. Syst. Evol. Microbiol.">
        <title>Mesoterricola silvestris gen. nov., sp. nov., Mesoterricola sediminis sp. nov., Geothrix oryzae sp. nov., Geothrix edaphica sp. nov., Geothrix rubra sp. nov., and Geothrix limicola sp. nov., six novel members of Acidobacteriota isolated from soils.</title>
        <authorList>
            <person name="Itoh H."/>
            <person name="Sugisawa Y."/>
            <person name="Mise K."/>
            <person name="Xu Z."/>
            <person name="Kuniyasu M."/>
            <person name="Ushijima N."/>
            <person name="Kawano K."/>
            <person name="Kobayashi E."/>
            <person name="Shiratori Y."/>
            <person name="Masuda Y."/>
            <person name="Senoo K."/>
        </authorList>
    </citation>
    <scope>NUCLEOTIDE SEQUENCE [LARGE SCALE GENOMIC DNA]</scope>
    <source>
        <strain evidence="9">Red222</strain>
    </source>
</reference>
<evidence type="ECO:0000313" key="9">
    <source>
        <dbReference type="Proteomes" id="UP001242010"/>
    </source>
</evidence>
<dbReference type="PANTHER" id="PTHR43317">
    <property type="entry name" value="THERMOSPERMINE SYNTHASE ACAULIS5"/>
    <property type="match status" value="1"/>
</dbReference>
<dbReference type="NCBIfam" id="NF002956">
    <property type="entry name" value="PRK03612.1"/>
    <property type="match status" value="1"/>
</dbReference>
<dbReference type="EC" id="2.5.1.16" evidence="5"/>
<dbReference type="SUPFAM" id="SSF53335">
    <property type="entry name" value="S-adenosyl-L-methionine-dependent methyltransferases"/>
    <property type="match status" value="1"/>
</dbReference>
<keyword evidence="3 5" id="KW-0745">Spermidine biosynthesis</keyword>
<proteinExistence type="inferred from homology"/>
<keyword evidence="4 5" id="KW-0620">Polyamine biosynthesis</keyword>
<feature type="binding site" evidence="5">
    <location>
        <position position="304"/>
    </location>
    <ligand>
        <name>spermidine</name>
        <dbReference type="ChEBI" id="CHEBI:57834"/>
    </ligand>
</feature>
<dbReference type="PROSITE" id="PS51006">
    <property type="entry name" value="PABS_2"/>
    <property type="match status" value="1"/>
</dbReference>
<evidence type="ECO:0000256" key="6">
    <source>
        <dbReference type="PROSITE-ProRule" id="PRU00354"/>
    </source>
</evidence>
<feature type="transmembrane region" description="Helical" evidence="5">
    <location>
        <begin position="51"/>
        <end position="71"/>
    </location>
</feature>
<dbReference type="InterPro" id="IPR030374">
    <property type="entry name" value="PABS"/>
</dbReference>
<comment type="catalytic activity">
    <reaction evidence="5">
        <text>S-adenosyl 3-(methylsulfanyl)propylamine + putrescine = S-methyl-5'-thioadenosine + spermidine + H(+)</text>
        <dbReference type="Rhea" id="RHEA:12721"/>
        <dbReference type="ChEBI" id="CHEBI:15378"/>
        <dbReference type="ChEBI" id="CHEBI:17509"/>
        <dbReference type="ChEBI" id="CHEBI:57443"/>
        <dbReference type="ChEBI" id="CHEBI:57834"/>
        <dbReference type="ChEBI" id="CHEBI:326268"/>
        <dbReference type="EC" id="2.5.1.16"/>
    </reaction>
</comment>
<dbReference type="PANTHER" id="PTHR43317:SF1">
    <property type="entry name" value="THERMOSPERMINE SYNTHASE ACAULIS5"/>
    <property type="match status" value="1"/>
</dbReference>
<dbReference type="Pfam" id="PF01564">
    <property type="entry name" value="Spermine_synth"/>
    <property type="match status" value="1"/>
</dbReference>
<evidence type="ECO:0000259" key="7">
    <source>
        <dbReference type="PROSITE" id="PS51006"/>
    </source>
</evidence>
<evidence type="ECO:0000256" key="4">
    <source>
        <dbReference type="ARBA" id="ARBA00023115"/>
    </source>
</evidence>
<dbReference type="Proteomes" id="UP001242010">
    <property type="component" value="Chromosome"/>
</dbReference>
<dbReference type="CDD" id="cd02440">
    <property type="entry name" value="AdoMet_MTases"/>
    <property type="match status" value="1"/>
</dbReference>
<feature type="domain" description="PABS" evidence="7">
    <location>
        <begin position="220"/>
        <end position="456"/>
    </location>
</feature>
<comment type="pathway">
    <text evidence="5">Amine and polyamine biosynthesis; spermidine biosynthesis; spermidine from putrescine: step 1/1.</text>
</comment>
<dbReference type="EMBL" id="AP027079">
    <property type="protein sequence ID" value="BDU69812.1"/>
    <property type="molecule type" value="Genomic_DNA"/>
</dbReference>
<comment type="similarity">
    <text evidence="1 5">Belongs to the spermidine/spermine synthase family.</text>
</comment>
<comment type="subcellular location">
    <subcellularLocation>
        <location evidence="5">Cell membrane</location>
        <topology evidence="5">Multi-pass membrane protein</topology>
    </subcellularLocation>
</comment>